<feature type="region of interest" description="Disordered" evidence="10">
    <location>
        <begin position="1"/>
        <end position="28"/>
    </location>
</feature>
<gene>
    <name evidence="12" type="ORF">PLEPLA_LOCUS28278</name>
</gene>
<dbReference type="GO" id="GO:0005923">
    <property type="term" value="C:bicellular tight junction"/>
    <property type="evidence" value="ECO:0007669"/>
    <property type="project" value="UniProtKB-SubCell"/>
</dbReference>
<evidence type="ECO:0000313" key="12">
    <source>
        <dbReference type="EMBL" id="CAB1440512.1"/>
    </source>
</evidence>
<dbReference type="GO" id="GO:0005886">
    <property type="term" value="C:plasma membrane"/>
    <property type="evidence" value="ECO:0007669"/>
    <property type="project" value="UniProtKB-SubCell"/>
</dbReference>
<dbReference type="InterPro" id="IPR006187">
    <property type="entry name" value="Claudin"/>
</dbReference>
<evidence type="ECO:0000256" key="5">
    <source>
        <dbReference type="ARBA" id="ARBA00022475"/>
    </source>
</evidence>
<organism evidence="12 13">
    <name type="scientific">Pleuronectes platessa</name>
    <name type="common">European plaice</name>
    <dbReference type="NCBI Taxonomy" id="8262"/>
    <lineage>
        <taxon>Eukaryota</taxon>
        <taxon>Metazoa</taxon>
        <taxon>Chordata</taxon>
        <taxon>Craniata</taxon>
        <taxon>Vertebrata</taxon>
        <taxon>Euteleostomi</taxon>
        <taxon>Actinopterygii</taxon>
        <taxon>Neopterygii</taxon>
        <taxon>Teleostei</taxon>
        <taxon>Neoteleostei</taxon>
        <taxon>Acanthomorphata</taxon>
        <taxon>Carangaria</taxon>
        <taxon>Pleuronectiformes</taxon>
        <taxon>Pleuronectoidei</taxon>
        <taxon>Pleuronectidae</taxon>
        <taxon>Pleuronectes</taxon>
    </lineage>
</organism>
<dbReference type="InterPro" id="IPR017974">
    <property type="entry name" value="Claudin_CS"/>
</dbReference>
<accession>A0A9N7V1Q4</accession>
<dbReference type="Proteomes" id="UP001153269">
    <property type="component" value="Unassembled WGS sequence"/>
</dbReference>
<keyword evidence="6 11" id="KW-0812">Transmembrane</keyword>
<feature type="transmembrane region" description="Helical" evidence="11">
    <location>
        <begin position="121"/>
        <end position="144"/>
    </location>
</feature>
<feature type="transmembrane region" description="Helical" evidence="11">
    <location>
        <begin position="275"/>
        <end position="300"/>
    </location>
</feature>
<evidence type="ECO:0000256" key="6">
    <source>
        <dbReference type="ARBA" id="ARBA00022692"/>
    </source>
</evidence>
<feature type="transmembrane region" description="Helical" evidence="11">
    <location>
        <begin position="234"/>
        <end position="255"/>
    </location>
</feature>
<evidence type="ECO:0008006" key="14">
    <source>
        <dbReference type="Google" id="ProtNLM"/>
    </source>
</evidence>
<evidence type="ECO:0000256" key="8">
    <source>
        <dbReference type="ARBA" id="ARBA00022989"/>
    </source>
</evidence>
<evidence type="ECO:0000256" key="3">
    <source>
        <dbReference type="ARBA" id="ARBA00008295"/>
    </source>
</evidence>
<dbReference type="Pfam" id="PF00822">
    <property type="entry name" value="PMP22_Claudin"/>
    <property type="match status" value="1"/>
</dbReference>
<comment type="similarity">
    <text evidence="3">Belongs to the claudin family.</text>
</comment>
<evidence type="ECO:0000313" key="13">
    <source>
        <dbReference type="Proteomes" id="UP001153269"/>
    </source>
</evidence>
<dbReference type="PANTHER" id="PTHR12002">
    <property type="entry name" value="CLAUDIN"/>
    <property type="match status" value="1"/>
</dbReference>
<evidence type="ECO:0000256" key="9">
    <source>
        <dbReference type="ARBA" id="ARBA00023136"/>
    </source>
</evidence>
<comment type="caution">
    <text evidence="12">The sequence shown here is derived from an EMBL/GenBank/DDBJ whole genome shotgun (WGS) entry which is preliminary data.</text>
</comment>
<evidence type="ECO:0000256" key="4">
    <source>
        <dbReference type="ARBA" id="ARBA00022427"/>
    </source>
</evidence>
<keyword evidence="5" id="KW-1003">Cell membrane</keyword>
<comment type="subcellular location">
    <subcellularLocation>
        <location evidence="1">Cell junction</location>
        <location evidence="1">Tight junction</location>
    </subcellularLocation>
    <subcellularLocation>
        <location evidence="2">Cell membrane</location>
        <topology evidence="2">Multi-pass membrane protein</topology>
    </subcellularLocation>
</comment>
<feature type="transmembrane region" description="Helical" evidence="11">
    <location>
        <begin position="199"/>
        <end position="222"/>
    </location>
</feature>
<keyword evidence="13" id="KW-1185">Reference proteome</keyword>
<evidence type="ECO:0000256" key="1">
    <source>
        <dbReference type="ARBA" id="ARBA00004435"/>
    </source>
</evidence>
<dbReference type="PRINTS" id="PR01077">
    <property type="entry name" value="CLAUDIN"/>
</dbReference>
<dbReference type="AlphaFoldDB" id="A0A9N7V1Q4"/>
<dbReference type="GO" id="GO:0005198">
    <property type="term" value="F:structural molecule activity"/>
    <property type="evidence" value="ECO:0007669"/>
    <property type="project" value="InterPro"/>
</dbReference>
<dbReference type="EMBL" id="CADEAL010002458">
    <property type="protein sequence ID" value="CAB1440512.1"/>
    <property type="molecule type" value="Genomic_DNA"/>
</dbReference>
<dbReference type="PROSITE" id="PS01346">
    <property type="entry name" value="CLAUDIN"/>
    <property type="match status" value="1"/>
</dbReference>
<keyword evidence="9 11" id="KW-0472">Membrane</keyword>
<evidence type="ECO:0000256" key="2">
    <source>
        <dbReference type="ARBA" id="ARBA00004651"/>
    </source>
</evidence>
<proteinExistence type="inferred from homology"/>
<evidence type="ECO:0000256" key="10">
    <source>
        <dbReference type="SAM" id="MobiDB-lite"/>
    </source>
</evidence>
<feature type="region of interest" description="Disordered" evidence="10">
    <location>
        <begin position="91"/>
        <end position="111"/>
    </location>
</feature>
<sequence length="364" mass="38262">MDDTTPPKTEAKSSGSPPGGWLHAEPPSAGCPLERPLLVWNHDDVTAASLVNGCSRVEGDKGTGAIDSSDKSAALRLLGRAGDLQLAGAGAEESSAVKTRGDAAAPTGPGAGRGGRAMLSAAIQILAFALALLGVLGATVATLLPNWKVSINAWSSIMTPISQMQGLWMDCVWYSSGVFSCTVKNSVLTLPAYLQTTRAAMVLCCMVASFGLCLASLGLKCTRWGGDHRAKGHTAIAAGGCFILASLLCLVPASWFTNEVITAFLTTDLPDSSKYQPGGALCVTFISAGFLLAGGVIFCLSCPGKRTRRPDHASSGSEDRPVRCYDEQPKKRLNKTVQLQRDEVKLHSSAPEDVRDSYSLREYV</sequence>
<protein>
    <recommendedName>
        <fullName evidence="14">Claudin</fullName>
    </recommendedName>
</protein>
<dbReference type="Gene3D" id="1.20.140.150">
    <property type="match status" value="1"/>
</dbReference>
<dbReference type="InterPro" id="IPR004031">
    <property type="entry name" value="PMP22/EMP/MP20/Claudin"/>
</dbReference>
<keyword evidence="4" id="KW-0796">Tight junction</keyword>
<keyword evidence="8 11" id="KW-1133">Transmembrane helix</keyword>
<reference evidence="12" key="1">
    <citation type="submission" date="2020-03" db="EMBL/GenBank/DDBJ databases">
        <authorList>
            <person name="Weist P."/>
        </authorList>
    </citation>
    <scope>NUCLEOTIDE SEQUENCE</scope>
</reference>
<name>A0A9N7V1Q4_PLEPL</name>
<keyword evidence="7" id="KW-0965">Cell junction</keyword>
<evidence type="ECO:0000256" key="7">
    <source>
        <dbReference type="ARBA" id="ARBA00022949"/>
    </source>
</evidence>
<evidence type="ECO:0000256" key="11">
    <source>
        <dbReference type="SAM" id="Phobius"/>
    </source>
</evidence>